<evidence type="ECO:0000256" key="2">
    <source>
        <dbReference type="ARBA" id="ARBA00022561"/>
    </source>
</evidence>
<comment type="subcellular location">
    <subcellularLocation>
        <location evidence="1">Virion</location>
    </subcellularLocation>
</comment>
<reference evidence="6" key="1">
    <citation type="journal article" date="2019" name="MBio">
        <title>Virus Genomes from Deep Sea Sediments Expand the Ocean Megavirome and Support Independent Origins of Viral Gigantism.</title>
        <authorList>
            <person name="Backstrom D."/>
            <person name="Yutin N."/>
            <person name="Jorgensen S.L."/>
            <person name="Dharamshi J."/>
            <person name="Homa F."/>
            <person name="Zaremba-Niedwiedzka K."/>
            <person name="Spang A."/>
            <person name="Wolf Y.I."/>
            <person name="Koonin E.V."/>
            <person name="Ettema T.J."/>
        </authorList>
    </citation>
    <scope>NUCLEOTIDE SEQUENCE</scope>
</reference>
<keyword evidence="3" id="KW-0946">Virion</keyword>
<protein>
    <submittedName>
        <fullName evidence="6">Major capsid protein</fullName>
    </submittedName>
</protein>
<evidence type="ECO:0000256" key="1">
    <source>
        <dbReference type="ARBA" id="ARBA00004328"/>
    </source>
</evidence>
<dbReference type="EMBL" id="MK500388">
    <property type="protein sequence ID" value="QBK88340.1"/>
    <property type="molecule type" value="Genomic_DNA"/>
</dbReference>
<accession>A0A481YZA8</accession>
<feature type="domain" description="Major capsid protein N-terminal" evidence="5">
    <location>
        <begin position="25"/>
        <end position="220"/>
    </location>
</feature>
<dbReference type="InterPro" id="IPR038519">
    <property type="entry name" value="MCP_C_sf"/>
</dbReference>
<evidence type="ECO:0000259" key="4">
    <source>
        <dbReference type="Pfam" id="PF04451"/>
    </source>
</evidence>
<name>A0A481YZA8_9VIRU</name>
<sequence length="558" mass="63437">MAGGLLQILAYGVEDIYLTNNPQITFFKVVYRRHTDFSMETFSHTLLDGPNFGTRNTLILPRIGSLITNMYLRVVIGAVDPGEGKFAWVRRLGHALLGLIEVNIGGVPMDKHTGTWLDVWYELARSKHEGYLNMIGDVPELTELNSNIKPQFTLYIPLQFWFNRYTGLALPIISIQYHRIRFHVEFNKLDNLIVTNSAFSGHDSLKIVEAELLVDHVFLDDLERSNFALNQHEYLIEQAQFTGVESLHILPDAEELPTTNRRENDTTKNRHILHFNHPTKELIWAMKNGNYITNKQFLCYTHVDDWTETIQLCAENIIENSILLLEPAEPPPSDGIWEDFLAGTENTTINGKISVKNDHDTDTLWVNTSSLLIDTYNITDRISGNIHVKSDGNISISNITSTLTVWDISAPVNLMTDTRIANDDINVNQFSNYGILIDGSINPIQFSKLEFNRLDRFDKRDGKFFNYLQPEMHHSNTPADGINMYSFSISPEIHQPTGNANFSKIENIILNLWIGYPFTRSIRPNVGLINADDIVFIFAPCYNVLRVSDGLAGISYNG</sequence>
<organism evidence="6">
    <name type="scientific">Mimivirus LCMiAC01</name>
    <dbReference type="NCBI Taxonomy" id="2506608"/>
    <lineage>
        <taxon>Viruses</taxon>
        <taxon>Varidnaviria</taxon>
        <taxon>Bamfordvirae</taxon>
        <taxon>Nucleocytoviricota</taxon>
        <taxon>Megaviricetes</taxon>
        <taxon>Imitervirales</taxon>
        <taxon>Mimiviridae</taxon>
        <taxon>Klosneuvirinae</taxon>
    </lineage>
</organism>
<feature type="domain" description="Major capsid protein C-terminal" evidence="4">
    <location>
        <begin position="223"/>
        <end position="326"/>
    </location>
</feature>
<dbReference type="SUPFAM" id="SSF49749">
    <property type="entry name" value="Group II dsDNA viruses VP"/>
    <property type="match status" value="3"/>
</dbReference>
<dbReference type="Pfam" id="PF04451">
    <property type="entry name" value="Capsid_NCLDV"/>
    <property type="match status" value="2"/>
</dbReference>
<dbReference type="Gene3D" id="2.70.9.20">
    <property type="entry name" value="Major capsid protein Vp54"/>
    <property type="match status" value="2"/>
</dbReference>
<evidence type="ECO:0000259" key="5">
    <source>
        <dbReference type="Pfam" id="PF16903"/>
    </source>
</evidence>
<dbReference type="Pfam" id="PF16903">
    <property type="entry name" value="Capsid_N"/>
    <property type="match status" value="1"/>
</dbReference>
<gene>
    <name evidence="6" type="ORF">LCMiAC01_00040</name>
</gene>
<evidence type="ECO:0000256" key="3">
    <source>
        <dbReference type="ARBA" id="ARBA00022844"/>
    </source>
</evidence>
<feature type="domain" description="Major capsid protein C-terminal" evidence="4">
    <location>
        <begin position="407"/>
        <end position="553"/>
    </location>
</feature>
<proteinExistence type="predicted"/>
<keyword evidence="2" id="KW-0167">Capsid protein</keyword>
<dbReference type="InterPro" id="IPR031654">
    <property type="entry name" value="Capsid_N"/>
</dbReference>
<evidence type="ECO:0000313" key="6">
    <source>
        <dbReference type="EMBL" id="QBK88340.1"/>
    </source>
</evidence>
<dbReference type="InterPro" id="IPR016112">
    <property type="entry name" value="VP_dsDNA_II"/>
</dbReference>
<dbReference type="Gene3D" id="2.70.9.10">
    <property type="entry name" value="Adenovirus Type 2 Hexon, domain 4"/>
    <property type="match status" value="1"/>
</dbReference>
<dbReference type="GO" id="GO:0019028">
    <property type="term" value="C:viral capsid"/>
    <property type="evidence" value="ECO:0007669"/>
    <property type="project" value="UniProtKB-KW"/>
</dbReference>
<dbReference type="InterPro" id="IPR007542">
    <property type="entry name" value="MCP_C"/>
</dbReference>
<dbReference type="GO" id="GO:0005198">
    <property type="term" value="F:structural molecule activity"/>
    <property type="evidence" value="ECO:0007669"/>
    <property type="project" value="InterPro"/>
</dbReference>